<evidence type="ECO:0000259" key="2">
    <source>
        <dbReference type="Pfam" id="PF17678"/>
    </source>
</evidence>
<proteinExistence type="predicted"/>
<name>A0A4U0RV52_9ACTN</name>
<evidence type="ECO:0000313" key="4">
    <source>
        <dbReference type="Proteomes" id="UP000305778"/>
    </source>
</evidence>
<dbReference type="Proteomes" id="UP000305778">
    <property type="component" value="Unassembled WGS sequence"/>
</dbReference>
<feature type="domain" description="Glycosyl hydrolase family 92 N-terminal" evidence="2">
    <location>
        <begin position="18"/>
        <end position="82"/>
    </location>
</feature>
<comment type="caution">
    <text evidence="3">The sequence shown here is derived from an EMBL/GenBank/DDBJ whole genome shotgun (WGS) entry which is preliminary data.</text>
</comment>
<dbReference type="Gene3D" id="2.70.98.10">
    <property type="match status" value="1"/>
</dbReference>
<feature type="compositionally biased region" description="Polar residues" evidence="1">
    <location>
        <begin position="66"/>
        <end position="82"/>
    </location>
</feature>
<dbReference type="AlphaFoldDB" id="A0A4U0RV52"/>
<dbReference type="EMBL" id="SUMC01000091">
    <property type="protein sequence ID" value="TKA00060.1"/>
    <property type="molecule type" value="Genomic_DNA"/>
</dbReference>
<sequence length="82" mass="8032">MTSESSAGDALVGDPASLVDPLIGTGSGGATVGQVDTYPGATAPFGMLSFSPDTPSRPDGGGYNYDDTSTTGFSLTHMSGPG</sequence>
<dbReference type="PANTHER" id="PTHR12143">
    <property type="entry name" value="PEPTIDE N-GLYCANASE PNGASE -RELATED"/>
    <property type="match status" value="1"/>
</dbReference>
<dbReference type="OrthoDB" id="9804511at2"/>
<protein>
    <recommendedName>
        <fullName evidence="2">Glycosyl hydrolase family 92 N-terminal domain-containing protein</fullName>
    </recommendedName>
</protein>
<dbReference type="GO" id="GO:0006516">
    <property type="term" value="P:glycoprotein catabolic process"/>
    <property type="evidence" value="ECO:0007669"/>
    <property type="project" value="TreeGrafter"/>
</dbReference>
<organism evidence="3 4">
    <name type="scientific">Actinacidiphila oryziradicis</name>
    <dbReference type="NCBI Taxonomy" id="2571141"/>
    <lineage>
        <taxon>Bacteria</taxon>
        <taxon>Bacillati</taxon>
        <taxon>Actinomycetota</taxon>
        <taxon>Actinomycetes</taxon>
        <taxon>Kitasatosporales</taxon>
        <taxon>Streptomycetaceae</taxon>
        <taxon>Actinacidiphila</taxon>
    </lineage>
</organism>
<dbReference type="InterPro" id="IPR050883">
    <property type="entry name" value="PNGase"/>
</dbReference>
<keyword evidence="4" id="KW-1185">Reference proteome</keyword>
<evidence type="ECO:0000256" key="1">
    <source>
        <dbReference type="SAM" id="MobiDB-lite"/>
    </source>
</evidence>
<dbReference type="GO" id="GO:0030246">
    <property type="term" value="F:carbohydrate binding"/>
    <property type="evidence" value="ECO:0007669"/>
    <property type="project" value="InterPro"/>
</dbReference>
<accession>A0A4U0RV52</accession>
<dbReference type="Pfam" id="PF17678">
    <property type="entry name" value="Glyco_hydro_92N"/>
    <property type="match status" value="1"/>
</dbReference>
<dbReference type="InterPro" id="IPR041371">
    <property type="entry name" value="GH92_N"/>
</dbReference>
<feature type="region of interest" description="Disordered" evidence="1">
    <location>
        <begin position="46"/>
        <end position="82"/>
    </location>
</feature>
<gene>
    <name evidence="3" type="ORF">FCI23_43750</name>
</gene>
<reference evidence="3 4" key="1">
    <citation type="submission" date="2019-04" db="EMBL/GenBank/DDBJ databases">
        <title>Streptomyces oryziradicis sp. nov., a novel actinomycete isolated from rhizosphere soil of rice (Oryza sativa L.).</title>
        <authorList>
            <person name="Li C."/>
        </authorList>
    </citation>
    <scope>NUCLEOTIDE SEQUENCE [LARGE SCALE GENOMIC DNA]</scope>
    <source>
        <strain evidence="3 4">NEAU-C40</strain>
    </source>
</reference>
<dbReference type="GO" id="GO:0000224">
    <property type="term" value="F:peptide-N4-(N-acetyl-beta-glucosaminyl)asparagine amidase activity"/>
    <property type="evidence" value="ECO:0007669"/>
    <property type="project" value="TreeGrafter"/>
</dbReference>
<dbReference type="InterPro" id="IPR014718">
    <property type="entry name" value="GH-type_carb-bd"/>
</dbReference>
<feature type="non-terminal residue" evidence="3">
    <location>
        <position position="82"/>
    </location>
</feature>
<dbReference type="GO" id="GO:0005829">
    <property type="term" value="C:cytosol"/>
    <property type="evidence" value="ECO:0007669"/>
    <property type="project" value="TreeGrafter"/>
</dbReference>
<dbReference type="PANTHER" id="PTHR12143:SF43">
    <property type="entry name" value="PUTATIVE-RELATED"/>
    <property type="match status" value="1"/>
</dbReference>
<evidence type="ECO:0000313" key="3">
    <source>
        <dbReference type="EMBL" id="TKA00060.1"/>
    </source>
</evidence>